<accession>A0ABW6FTA4</accession>
<dbReference type="EMBL" id="JBHXIJ010000135">
    <property type="protein sequence ID" value="MFD5101044.1"/>
    <property type="molecule type" value="Genomic_DNA"/>
</dbReference>
<sequence>MKLRHVRAIAVFGIAVLALTGARGRGGSCDDSSGSSGGSSFGSSSSSSSTSGGSSYDSSTSGGYTSGDTTSSSSTSGYTTSSGSTTGDSTSTTSSTSGYTTGSSTTTGSTSGTRGDTNITDVRIDSCRYDPSRGIVAAVSATNTSTTENYTYTFTVEFSDPSGATIATRHPSMYMVLAGRTERQDVATPYIAKPGETSGGKCTLSNVRRIAG</sequence>
<feature type="region of interest" description="Disordered" evidence="1">
    <location>
        <begin position="22"/>
        <end position="119"/>
    </location>
</feature>
<proteinExistence type="predicted"/>
<dbReference type="RefSeq" id="WP_386715792.1">
    <property type="nucleotide sequence ID" value="NZ_JBHXIJ010000135.1"/>
</dbReference>
<evidence type="ECO:0000313" key="2">
    <source>
        <dbReference type="EMBL" id="MFD5101044.1"/>
    </source>
</evidence>
<evidence type="ECO:0000313" key="3">
    <source>
        <dbReference type="Proteomes" id="UP001598448"/>
    </source>
</evidence>
<organism evidence="2 3">
    <name type="scientific">Streptomyces albidochromogenes</name>
    <dbReference type="NCBI Taxonomy" id="329524"/>
    <lineage>
        <taxon>Bacteria</taxon>
        <taxon>Bacillati</taxon>
        <taxon>Actinomycetota</taxon>
        <taxon>Actinomycetes</taxon>
        <taxon>Kitasatosporales</taxon>
        <taxon>Streptomycetaceae</taxon>
        <taxon>Streptomyces</taxon>
    </lineage>
</organism>
<name>A0ABW6FTA4_9ACTN</name>
<comment type="caution">
    <text evidence="2">The sequence shown here is derived from an EMBL/GenBank/DDBJ whole genome shotgun (WGS) entry which is preliminary data.</text>
</comment>
<keyword evidence="3" id="KW-1185">Reference proteome</keyword>
<feature type="compositionally biased region" description="Low complexity" evidence="1">
    <location>
        <begin position="41"/>
        <end position="117"/>
    </location>
</feature>
<gene>
    <name evidence="2" type="ORF">ACFWJN_19070</name>
</gene>
<evidence type="ECO:0000256" key="1">
    <source>
        <dbReference type="SAM" id="MobiDB-lite"/>
    </source>
</evidence>
<dbReference type="Proteomes" id="UP001598448">
    <property type="component" value="Unassembled WGS sequence"/>
</dbReference>
<protein>
    <submittedName>
        <fullName evidence="2">Uncharacterized protein</fullName>
    </submittedName>
</protein>
<reference evidence="2 3" key="1">
    <citation type="submission" date="2024-09" db="EMBL/GenBank/DDBJ databases">
        <title>The Natural Products Discovery Center: Release of the First 8490 Sequenced Strains for Exploring Actinobacteria Biosynthetic Diversity.</title>
        <authorList>
            <person name="Kalkreuter E."/>
            <person name="Kautsar S.A."/>
            <person name="Yang D."/>
            <person name="Bader C.D."/>
            <person name="Teijaro C.N."/>
            <person name="Fluegel L."/>
            <person name="Davis C.M."/>
            <person name="Simpson J.R."/>
            <person name="Lauterbach L."/>
            <person name="Steele A.D."/>
            <person name="Gui C."/>
            <person name="Meng S."/>
            <person name="Li G."/>
            <person name="Viehrig K."/>
            <person name="Ye F."/>
            <person name="Su P."/>
            <person name="Kiefer A.F."/>
            <person name="Nichols A."/>
            <person name="Cepeda A.J."/>
            <person name="Yan W."/>
            <person name="Fan B."/>
            <person name="Jiang Y."/>
            <person name="Adhikari A."/>
            <person name="Zheng C.-J."/>
            <person name="Schuster L."/>
            <person name="Cowan T.M."/>
            <person name="Smanski M.J."/>
            <person name="Chevrette M.G."/>
            <person name="De Carvalho L.P.S."/>
            <person name="Shen B."/>
        </authorList>
    </citation>
    <scope>NUCLEOTIDE SEQUENCE [LARGE SCALE GENOMIC DNA]</scope>
    <source>
        <strain evidence="2 3">NPDC058348</strain>
    </source>
</reference>